<dbReference type="Proteomes" id="UP001296921">
    <property type="component" value="Unassembled WGS sequence"/>
</dbReference>
<dbReference type="EMBL" id="JADRCR010000005">
    <property type="protein sequence ID" value="MBK5144189.1"/>
    <property type="molecule type" value="Genomic_DNA"/>
</dbReference>
<evidence type="ECO:0000313" key="1">
    <source>
        <dbReference type="EMBL" id="MBK5144189.1"/>
    </source>
</evidence>
<reference evidence="1 2" key="1">
    <citation type="submission" date="2020-11" db="EMBL/GenBank/DDBJ databases">
        <title>Insectihabitans protaetiae gen. nov. sp. nov. and Insectihabitans allomyrinae sp. nov., isolated from larvae of Protaetia brevitarsis seulensis and Allomyrina dichotoma, respectively.</title>
        <authorList>
            <person name="Lee S.D."/>
            <person name="Byeon Y.-S."/>
            <person name="Kim S.-M."/>
            <person name="Yang H.L."/>
            <person name="Kim I.S."/>
        </authorList>
    </citation>
    <scope>NUCLEOTIDE SEQUENCE [LARGE SCALE GENOMIC DNA]</scope>
    <source>
        <strain evidence="1 2">BWR-B9</strain>
    </source>
</reference>
<name>A0ABS1IR41_9GAMM</name>
<gene>
    <name evidence="1" type="ORF">I2494_10745</name>
</gene>
<organism evidence="1 2">
    <name type="scientific">Limnobaculum allomyrinae</name>
    <dbReference type="NCBI Taxonomy" id="2791986"/>
    <lineage>
        <taxon>Bacteria</taxon>
        <taxon>Pseudomonadati</taxon>
        <taxon>Pseudomonadota</taxon>
        <taxon>Gammaproteobacteria</taxon>
        <taxon>Enterobacterales</taxon>
        <taxon>Budviciaceae</taxon>
        <taxon>Limnobaculum</taxon>
    </lineage>
</organism>
<comment type="caution">
    <text evidence="1">The sequence shown here is derived from an EMBL/GenBank/DDBJ whole genome shotgun (WGS) entry which is preliminary data.</text>
</comment>
<sequence length="48" mass="5379">MKNLHGRGLSGNRLLAPEQRNGDLLSYSGFYLARVQISVLKNTESNEM</sequence>
<accession>A0ABS1IR41</accession>
<evidence type="ECO:0000313" key="2">
    <source>
        <dbReference type="Proteomes" id="UP001296921"/>
    </source>
</evidence>
<dbReference type="RefSeq" id="WP_218466999.1">
    <property type="nucleotide sequence ID" value="NZ_JADRCR010000005.1"/>
</dbReference>
<proteinExistence type="predicted"/>
<keyword evidence="2" id="KW-1185">Reference proteome</keyword>
<protein>
    <submittedName>
        <fullName evidence="1">Uncharacterized protein</fullName>
    </submittedName>
</protein>